<sequence length="416" mass="45091">MGKRTGSADLPLHGGHVPPWLSARMAKLGRIIVEAIVLEYGRDELLRRLAHPFWFQSFGAVMGMDWHSSGITTSVIGALKRGLAPIQQELGIYVCGGKGAKSRETPSELMALGDRTGLDAAPLTNASRLVAKVDSAAVQDGYDLYLHAFIVTTDGRWCVVQQGMNEQRREARRYHWLSENLQSFLDSPHTAIEGRNQGSIINLADVRAERNRRAGLELVHAGPDRPVALLKRWRDSGNAALSLFPEPDPTPHLSLPAHHEVRASDVVLRRLHAALAAAADRGPKDFADLLLTPGVGARTVAALALVAEVLHGAPARFSDPARFSMAHGGKDGHPFPVPLKVYDQTIRVLKEAVSRAKLGNDERLAAIRQLDAQARALEGRVAGPSFDAFISEERAHAAEYGGRTVFDDASATSKRG</sequence>
<organism evidence="1 2">
    <name type="scientific">Steroidobacter flavus</name>
    <dbReference type="NCBI Taxonomy" id="1842136"/>
    <lineage>
        <taxon>Bacteria</taxon>
        <taxon>Pseudomonadati</taxon>
        <taxon>Pseudomonadota</taxon>
        <taxon>Gammaproteobacteria</taxon>
        <taxon>Steroidobacterales</taxon>
        <taxon>Steroidobacteraceae</taxon>
        <taxon>Steroidobacter</taxon>
    </lineage>
</organism>
<proteinExistence type="predicted"/>
<gene>
    <name evidence="1" type="ORF">ACFPN2_31445</name>
</gene>
<reference evidence="2" key="1">
    <citation type="journal article" date="2019" name="Int. J. Syst. Evol. Microbiol.">
        <title>The Global Catalogue of Microorganisms (GCM) 10K type strain sequencing project: providing services to taxonomists for standard genome sequencing and annotation.</title>
        <authorList>
            <consortium name="The Broad Institute Genomics Platform"/>
            <consortium name="The Broad Institute Genome Sequencing Center for Infectious Disease"/>
            <person name="Wu L."/>
            <person name="Ma J."/>
        </authorList>
    </citation>
    <scope>NUCLEOTIDE SEQUENCE [LARGE SCALE GENOMIC DNA]</scope>
    <source>
        <strain evidence="2">CGMCC 1.10759</strain>
    </source>
</reference>
<dbReference type="PANTHER" id="PTHR38597">
    <property type="entry name" value="BLL3834 PROTEIN"/>
    <property type="match status" value="1"/>
</dbReference>
<dbReference type="PANTHER" id="PTHR38597:SF1">
    <property type="entry name" value="BLL3834 PROTEIN"/>
    <property type="match status" value="1"/>
</dbReference>
<accession>A0ABV8T1P9</accession>
<protein>
    <submittedName>
        <fullName evidence="1">DUF763 domain-containing protein</fullName>
    </submittedName>
</protein>
<dbReference type="EMBL" id="JBHSDU010000015">
    <property type="protein sequence ID" value="MFC4313631.1"/>
    <property type="molecule type" value="Genomic_DNA"/>
</dbReference>
<dbReference type="Proteomes" id="UP001595904">
    <property type="component" value="Unassembled WGS sequence"/>
</dbReference>
<dbReference type="Pfam" id="PF05559">
    <property type="entry name" value="DUF763"/>
    <property type="match status" value="1"/>
</dbReference>
<dbReference type="RefSeq" id="WP_380604119.1">
    <property type="nucleotide sequence ID" value="NZ_JBHSDU010000015.1"/>
</dbReference>
<evidence type="ECO:0000313" key="2">
    <source>
        <dbReference type="Proteomes" id="UP001595904"/>
    </source>
</evidence>
<name>A0ABV8T1P9_9GAMM</name>
<dbReference type="InterPro" id="IPR008482">
    <property type="entry name" value="DUF763"/>
</dbReference>
<evidence type="ECO:0000313" key="1">
    <source>
        <dbReference type="EMBL" id="MFC4313631.1"/>
    </source>
</evidence>
<comment type="caution">
    <text evidence="1">The sequence shown here is derived from an EMBL/GenBank/DDBJ whole genome shotgun (WGS) entry which is preliminary data.</text>
</comment>
<keyword evidence="2" id="KW-1185">Reference proteome</keyword>